<dbReference type="EMBL" id="BNJR01000007">
    <property type="protein sequence ID" value="GHP13176.1"/>
    <property type="molecule type" value="Genomic_DNA"/>
</dbReference>
<dbReference type="SMART" id="SM00966">
    <property type="entry name" value="SpoVT_AbrB"/>
    <property type="match status" value="1"/>
</dbReference>
<keyword evidence="3" id="KW-1185">Reference proteome</keyword>
<evidence type="ECO:0000259" key="1">
    <source>
        <dbReference type="SMART" id="SM00966"/>
    </source>
</evidence>
<proteinExistence type="predicted"/>
<dbReference type="InterPro" id="IPR037914">
    <property type="entry name" value="SpoVT-AbrB_sf"/>
</dbReference>
<dbReference type="Proteomes" id="UP000604765">
    <property type="component" value="Unassembled WGS sequence"/>
</dbReference>
<comment type="caution">
    <text evidence="2">The sequence shown here is derived from an EMBL/GenBank/DDBJ whole genome shotgun (WGS) entry which is preliminary data.</text>
</comment>
<evidence type="ECO:0000313" key="3">
    <source>
        <dbReference type="Proteomes" id="UP000604765"/>
    </source>
</evidence>
<protein>
    <recommendedName>
        <fullName evidence="1">SpoVT-AbrB domain-containing protein</fullName>
    </recommendedName>
</protein>
<gene>
    <name evidence="2" type="ORF">YK48G_06010</name>
</gene>
<evidence type="ECO:0000313" key="2">
    <source>
        <dbReference type="EMBL" id="GHP13176.1"/>
    </source>
</evidence>
<reference evidence="2 3" key="1">
    <citation type="journal article" date="2021" name="Int. J. Syst. Evol. Microbiol.">
        <title>Lentilactobacillus fungorum sp. nov., isolated from spent mushroom substrates.</title>
        <authorList>
            <person name="Tohno M."/>
            <person name="Tanizawa Y."/>
            <person name="Kojima Y."/>
            <person name="Sakamoto M."/>
            <person name="Ohkuma M."/>
            <person name="Kobayashi H."/>
        </authorList>
    </citation>
    <scope>NUCLEOTIDE SEQUENCE [LARGE SCALE GENOMIC DNA]</scope>
    <source>
        <strain evidence="2 3">YK48G</strain>
    </source>
</reference>
<dbReference type="InterPro" id="IPR007159">
    <property type="entry name" value="SpoVT-AbrB_dom"/>
</dbReference>
<dbReference type="RefSeq" id="WP_203629231.1">
    <property type="nucleotide sequence ID" value="NZ_BNJR01000007.1"/>
</dbReference>
<dbReference type="NCBIfam" id="TIGR02609">
    <property type="entry name" value="doc_partner"/>
    <property type="match status" value="1"/>
</dbReference>
<dbReference type="InterPro" id="IPR013432">
    <property type="entry name" value="Doc_partner"/>
</dbReference>
<name>A0ABQ3VXM3_9LACO</name>
<accession>A0ABQ3VXM3</accession>
<dbReference type="Pfam" id="PF04014">
    <property type="entry name" value="MazE_antitoxin"/>
    <property type="match status" value="1"/>
</dbReference>
<dbReference type="Gene3D" id="2.10.260.10">
    <property type="match status" value="1"/>
</dbReference>
<sequence length="77" mass="8645">METVKKIIKVGNSNAVVIPANMLKKLHLTTGDEIVIHEQDDTLKITKSKLPESFQDALTEALDKYHDALEDLRKGDE</sequence>
<organism evidence="2 3">
    <name type="scientific">Lentilactobacillus fungorum</name>
    <dbReference type="NCBI Taxonomy" id="2201250"/>
    <lineage>
        <taxon>Bacteria</taxon>
        <taxon>Bacillati</taxon>
        <taxon>Bacillota</taxon>
        <taxon>Bacilli</taxon>
        <taxon>Lactobacillales</taxon>
        <taxon>Lactobacillaceae</taxon>
        <taxon>Lentilactobacillus</taxon>
    </lineage>
</organism>
<dbReference type="SUPFAM" id="SSF89447">
    <property type="entry name" value="AbrB/MazE/MraZ-like"/>
    <property type="match status" value="1"/>
</dbReference>
<feature type="domain" description="SpoVT-AbrB" evidence="1">
    <location>
        <begin position="8"/>
        <end position="53"/>
    </location>
</feature>